<feature type="active site" evidence="2">
    <location>
        <position position="190"/>
    </location>
</feature>
<sequence length="357" mass="41364">MKTDFTLPLLPPPPEIETREILKQLTLSHRHLAELKGVVKTIPNEQILINTLSLQEAKSSSEIENIVTTHDDLYKENIMIDTNPASKEVLNYAKGLKMGFEIVRNERLLLNKHILLIQEQLEANKAGFRTQVGTKLVNSHNEVVYTPPQDKDEILNLMANLEKFINDPEFSELDPLTKMAIIHYQFESIHPFYDGNGRTGRIINILYLVLQGLLDLPVLYLSRYIIQHKTDYYKALQGVRTKGDWETLIFYLLKGVEVTAIETIEMVQNIKTLMQQTKQRLRSELPKIYSQDLLNNLFKNPYTKIEFLQEDLDIVRRTAQNYLDTIAEIGLISKLKIGKSNYYINENLIKVLQREKV</sequence>
<keyword evidence="1" id="KW-0067">ATP-binding</keyword>
<organism evidence="5 6">
    <name type="scientific">Capnocytophaga endodontalis</name>
    <dbReference type="NCBI Taxonomy" id="2708117"/>
    <lineage>
        <taxon>Bacteria</taxon>
        <taxon>Pseudomonadati</taxon>
        <taxon>Bacteroidota</taxon>
        <taxon>Flavobacteriia</taxon>
        <taxon>Flavobacteriales</taxon>
        <taxon>Flavobacteriaceae</taxon>
        <taxon>Capnocytophaga</taxon>
    </lineage>
</organism>
<dbReference type="PANTHER" id="PTHR13504:SF35">
    <property type="entry name" value="PROTEIN ADENYLYLTRANSFERASE SOFIC"/>
    <property type="match status" value="1"/>
</dbReference>
<dbReference type="GO" id="GO:0005524">
    <property type="term" value="F:ATP binding"/>
    <property type="evidence" value="ECO:0007669"/>
    <property type="project" value="UniProtKB-KW"/>
</dbReference>
<dbReference type="Proteomes" id="UP000197007">
    <property type="component" value="Chromosome"/>
</dbReference>
<gene>
    <name evidence="5" type="ORF">CBG49_03120</name>
</gene>
<dbReference type="InterPro" id="IPR036597">
    <property type="entry name" value="Fido-like_dom_sf"/>
</dbReference>
<proteinExistence type="predicted"/>
<evidence type="ECO:0000256" key="3">
    <source>
        <dbReference type="PIRSR" id="PIRSR640198-2"/>
    </source>
</evidence>
<protein>
    <submittedName>
        <fullName evidence="5">Addiction module protein</fullName>
    </submittedName>
</protein>
<name>A0A1Z4BLL5_9FLAO</name>
<accession>A0A1Z4BLL5</accession>
<keyword evidence="1" id="KW-0547">Nucleotide-binding</keyword>
<evidence type="ECO:0000313" key="5">
    <source>
        <dbReference type="EMBL" id="ASF42155.1"/>
    </source>
</evidence>
<evidence type="ECO:0000256" key="1">
    <source>
        <dbReference type="PIRSR" id="PIRSR038925-1"/>
    </source>
</evidence>
<dbReference type="EMBL" id="CP022022">
    <property type="protein sequence ID" value="ASF42155.1"/>
    <property type="molecule type" value="Genomic_DNA"/>
</dbReference>
<feature type="binding site" evidence="3">
    <location>
        <begin position="194"/>
        <end position="201"/>
    </location>
    <ligand>
        <name>ATP</name>
        <dbReference type="ChEBI" id="CHEBI:30616"/>
    </ligand>
</feature>
<dbReference type="PIRSF" id="PIRSF038925">
    <property type="entry name" value="AMP-prot_trans"/>
    <property type="match status" value="1"/>
</dbReference>
<feature type="binding site" evidence="1">
    <location>
        <position position="232"/>
    </location>
    <ligand>
        <name>ATP</name>
        <dbReference type="ChEBI" id="CHEBI:30616"/>
    </ligand>
</feature>
<reference evidence="6" key="1">
    <citation type="submission" date="2017-06" db="EMBL/GenBank/DDBJ databases">
        <title>Complete genome sequence of Capnocytophaga sp. KCOM 1579 (=ChDC OS43) isolated from a human refractory periapical abscess lesion.</title>
        <authorList>
            <person name="Kook J.-K."/>
            <person name="Park S.-N."/>
            <person name="Lim Y.K."/>
            <person name="Roh H."/>
        </authorList>
    </citation>
    <scope>NUCLEOTIDE SEQUENCE [LARGE SCALE GENOMIC DNA]</scope>
    <source>
        <strain evidence="6">ChDC OS43</strain>
    </source>
</reference>
<keyword evidence="6" id="KW-1185">Reference proteome</keyword>
<feature type="binding site" evidence="1">
    <location>
        <position position="190"/>
    </location>
    <ligand>
        <name>ATP</name>
        <dbReference type="ChEBI" id="CHEBI:30616"/>
    </ligand>
</feature>
<dbReference type="KEGG" id="capn:CBG49_03120"/>
<dbReference type="Pfam" id="PF13784">
    <property type="entry name" value="Fic_N"/>
    <property type="match status" value="1"/>
</dbReference>
<evidence type="ECO:0000259" key="4">
    <source>
        <dbReference type="PROSITE" id="PS51459"/>
    </source>
</evidence>
<dbReference type="SUPFAM" id="SSF140931">
    <property type="entry name" value="Fic-like"/>
    <property type="match status" value="1"/>
</dbReference>
<dbReference type="InterPro" id="IPR025758">
    <property type="entry name" value="Fic/DOC_N"/>
</dbReference>
<dbReference type="PROSITE" id="PS51459">
    <property type="entry name" value="FIDO"/>
    <property type="match status" value="1"/>
</dbReference>
<dbReference type="InterPro" id="IPR048770">
    <property type="entry name" value="SoFic-like_C"/>
</dbReference>
<feature type="binding site" evidence="1">
    <location>
        <position position="64"/>
    </location>
    <ligand>
        <name>ATP</name>
        <dbReference type="ChEBI" id="CHEBI:30616"/>
    </ligand>
</feature>
<dbReference type="AlphaFoldDB" id="A0A1Z4BLL5"/>
<feature type="binding site" evidence="3">
    <location>
        <begin position="232"/>
        <end position="233"/>
    </location>
    <ligand>
        <name>ATP</name>
        <dbReference type="ChEBI" id="CHEBI:30616"/>
    </ligand>
</feature>
<dbReference type="InterPro" id="IPR003812">
    <property type="entry name" value="Fido"/>
</dbReference>
<dbReference type="Gene3D" id="1.10.3290.10">
    <property type="entry name" value="Fido-like domain"/>
    <property type="match status" value="1"/>
</dbReference>
<dbReference type="Pfam" id="PF21248">
    <property type="entry name" value="SoFic-like_C"/>
    <property type="match status" value="1"/>
</dbReference>
<evidence type="ECO:0000313" key="6">
    <source>
        <dbReference type="Proteomes" id="UP000197007"/>
    </source>
</evidence>
<feature type="binding site" evidence="1">
    <location>
        <begin position="195"/>
        <end position="201"/>
    </location>
    <ligand>
        <name>ATP</name>
        <dbReference type="ChEBI" id="CHEBI:30616"/>
    </ligand>
</feature>
<dbReference type="PANTHER" id="PTHR13504">
    <property type="entry name" value="FIDO DOMAIN-CONTAINING PROTEIN DDB_G0283145"/>
    <property type="match status" value="1"/>
</dbReference>
<evidence type="ECO:0000256" key="2">
    <source>
        <dbReference type="PIRSR" id="PIRSR640198-1"/>
    </source>
</evidence>
<dbReference type="Pfam" id="PF02661">
    <property type="entry name" value="Fic"/>
    <property type="match status" value="1"/>
</dbReference>
<dbReference type="InterPro" id="IPR040198">
    <property type="entry name" value="Fido_containing"/>
</dbReference>
<dbReference type="RefSeq" id="WP_088593333.1">
    <property type="nucleotide sequence ID" value="NZ_CP022022.1"/>
</dbReference>
<dbReference type="InterPro" id="IPR026287">
    <property type="entry name" value="SoFic-like"/>
</dbReference>
<feature type="domain" description="Fido" evidence="4">
    <location>
        <begin position="104"/>
        <end position="254"/>
    </location>
</feature>